<dbReference type="AlphaFoldDB" id="A0A820CC61"/>
<dbReference type="Proteomes" id="UP000663823">
    <property type="component" value="Unassembled WGS sequence"/>
</dbReference>
<accession>A0A820CC61</accession>
<name>A0A820CC61_9BILA</name>
<feature type="non-terminal residue" evidence="1">
    <location>
        <position position="32"/>
    </location>
</feature>
<evidence type="ECO:0000313" key="1">
    <source>
        <dbReference type="EMBL" id="CAF4219852.1"/>
    </source>
</evidence>
<feature type="non-terminal residue" evidence="1">
    <location>
        <position position="1"/>
    </location>
</feature>
<organism evidence="1 2">
    <name type="scientific">Rotaria sordida</name>
    <dbReference type="NCBI Taxonomy" id="392033"/>
    <lineage>
        <taxon>Eukaryota</taxon>
        <taxon>Metazoa</taxon>
        <taxon>Spiralia</taxon>
        <taxon>Gnathifera</taxon>
        <taxon>Rotifera</taxon>
        <taxon>Eurotatoria</taxon>
        <taxon>Bdelloidea</taxon>
        <taxon>Philodinida</taxon>
        <taxon>Philodinidae</taxon>
        <taxon>Rotaria</taxon>
    </lineage>
</organism>
<reference evidence="1" key="1">
    <citation type="submission" date="2021-02" db="EMBL/GenBank/DDBJ databases">
        <authorList>
            <person name="Nowell W R."/>
        </authorList>
    </citation>
    <scope>NUCLEOTIDE SEQUENCE</scope>
</reference>
<sequence>RGSEKPLFHGMDTVEKKIFMLINSHRQEHGLP</sequence>
<proteinExistence type="predicted"/>
<dbReference type="EMBL" id="CAJOAX010024887">
    <property type="protein sequence ID" value="CAF4219852.1"/>
    <property type="molecule type" value="Genomic_DNA"/>
</dbReference>
<comment type="caution">
    <text evidence="1">The sequence shown here is derived from an EMBL/GenBank/DDBJ whole genome shotgun (WGS) entry which is preliminary data.</text>
</comment>
<gene>
    <name evidence="1" type="ORF">OTI717_LOCUS39329</name>
</gene>
<protein>
    <submittedName>
        <fullName evidence="1">Uncharacterized protein</fullName>
    </submittedName>
</protein>
<evidence type="ECO:0000313" key="2">
    <source>
        <dbReference type="Proteomes" id="UP000663823"/>
    </source>
</evidence>